<feature type="transmembrane region" description="Helical" evidence="9">
    <location>
        <begin position="95"/>
        <end position="111"/>
    </location>
</feature>
<comment type="cofactor">
    <cofactor evidence="8">
        <name>Zn(2+)</name>
        <dbReference type="ChEBI" id="CHEBI:29105"/>
    </cofactor>
</comment>
<evidence type="ECO:0000256" key="1">
    <source>
        <dbReference type="ARBA" id="ARBA00004141"/>
    </source>
</evidence>
<comment type="similarity">
    <text evidence="2">Belongs to the alkaline ceramidase family.</text>
</comment>
<comment type="subcellular location">
    <subcellularLocation>
        <location evidence="1">Membrane</location>
        <topology evidence="1">Multi-pass membrane protein</topology>
    </subcellularLocation>
</comment>
<feature type="binding site" evidence="7">
    <location>
        <position position="19"/>
    </location>
    <ligand>
        <name>Ca(2+)</name>
        <dbReference type="ChEBI" id="CHEBI:29108"/>
    </ligand>
</feature>
<evidence type="ECO:0000256" key="9">
    <source>
        <dbReference type="SAM" id="Phobius"/>
    </source>
</evidence>
<feature type="transmembrane region" description="Helical" evidence="9">
    <location>
        <begin position="183"/>
        <end position="200"/>
    </location>
</feature>
<keyword evidence="5 9" id="KW-1133">Transmembrane helix</keyword>
<keyword evidence="8" id="KW-0862">Zinc</keyword>
<feature type="binding site" evidence="8">
    <location>
        <position position="226"/>
    </location>
    <ligand>
        <name>Zn(2+)</name>
        <dbReference type="ChEBI" id="CHEBI:29105"/>
        <note>catalytic</note>
    </ligand>
</feature>
<dbReference type="STRING" id="90262.A0A1X2I6P8"/>
<evidence type="ECO:0000313" key="11">
    <source>
        <dbReference type="Proteomes" id="UP000193560"/>
    </source>
</evidence>
<dbReference type="GO" id="GO:0005789">
    <property type="term" value="C:endoplasmic reticulum membrane"/>
    <property type="evidence" value="ECO:0007669"/>
    <property type="project" value="TreeGrafter"/>
</dbReference>
<dbReference type="Proteomes" id="UP000193560">
    <property type="component" value="Unassembled WGS sequence"/>
</dbReference>
<accession>A0A1X2I6P8</accession>
<dbReference type="GO" id="GO:0046872">
    <property type="term" value="F:metal ion binding"/>
    <property type="evidence" value="ECO:0007669"/>
    <property type="project" value="UniProtKB-KW"/>
</dbReference>
<reference evidence="10 11" key="1">
    <citation type="submission" date="2016-07" db="EMBL/GenBank/DDBJ databases">
        <title>Pervasive Adenine N6-methylation of Active Genes in Fungi.</title>
        <authorList>
            <consortium name="DOE Joint Genome Institute"/>
            <person name="Mondo S.J."/>
            <person name="Dannebaum R.O."/>
            <person name="Kuo R.C."/>
            <person name="Labutti K."/>
            <person name="Haridas S."/>
            <person name="Kuo A."/>
            <person name="Salamov A."/>
            <person name="Ahrendt S.R."/>
            <person name="Lipzen A."/>
            <person name="Sullivan W."/>
            <person name="Andreopoulos W.B."/>
            <person name="Clum A."/>
            <person name="Lindquist E."/>
            <person name="Daum C."/>
            <person name="Ramamoorthy G.K."/>
            <person name="Gryganskyi A."/>
            <person name="Culley D."/>
            <person name="Magnuson J.K."/>
            <person name="James T.Y."/>
            <person name="O'Malley M.A."/>
            <person name="Stajich J.E."/>
            <person name="Spatafora J.W."/>
            <person name="Visel A."/>
            <person name="Grigoriev I.V."/>
        </authorList>
    </citation>
    <scope>NUCLEOTIDE SEQUENCE [LARGE SCALE GENOMIC DNA]</scope>
    <source>
        <strain evidence="10 11">NRRL 1336</strain>
    </source>
</reference>
<feature type="binding site" evidence="7">
    <location>
        <position position="22"/>
    </location>
    <ligand>
        <name>Ca(2+)</name>
        <dbReference type="ChEBI" id="CHEBI:29108"/>
    </ligand>
</feature>
<gene>
    <name evidence="10" type="ORF">BCR42DRAFT_422462</name>
</gene>
<dbReference type="Pfam" id="PF05875">
    <property type="entry name" value="Ceramidase"/>
    <property type="match status" value="1"/>
</dbReference>
<name>A0A1X2I6P8_9FUNG</name>
<feature type="binding site" evidence="8">
    <location>
        <position position="230"/>
    </location>
    <ligand>
        <name>Zn(2+)</name>
        <dbReference type="ChEBI" id="CHEBI:29105"/>
        <note>catalytic</note>
    </ligand>
</feature>
<feature type="transmembrane region" description="Helical" evidence="9">
    <location>
        <begin position="118"/>
        <end position="136"/>
    </location>
</feature>
<comment type="caution">
    <text evidence="10">The sequence shown here is derived from an EMBL/GenBank/DDBJ whole genome shotgun (WGS) entry which is preliminary data.</text>
</comment>
<evidence type="ECO:0000256" key="4">
    <source>
        <dbReference type="ARBA" id="ARBA00022801"/>
    </source>
</evidence>
<keyword evidence="3 9" id="KW-0812">Transmembrane</keyword>
<evidence type="ECO:0000256" key="5">
    <source>
        <dbReference type="ARBA" id="ARBA00022989"/>
    </source>
</evidence>
<evidence type="ECO:0000256" key="2">
    <source>
        <dbReference type="ARBA" id="ARBA00009780"/>
    </source>
</evidence>
<evidence type="ECO:0000313" key="10">
    <source>
        <dbReference type="EMBL" id="ORZ10477.1"/>
    </source>
</evidence>
<protein>
    <submittedName>
        <fullName evidence="10">Ceramidase</fullName>
    </submittedName>
</protein>
<dbReference type="GO" id="GO:0046514">
    <property type="term" value="P:ceramide catabolic process"/>
    <property type="evidence" value="ECO:0007669"/>
    <property type="project" value="TreeGrafter"/>
</dbReference>
<evidence type="ECO:0000256" key="7">
    <source>
        <dbReference type="PIRSR" id="PIRSR608901-1"/>
    </source>
</evidence>
<dbReference type="GO" id="GO:0016811">
    <property type="term" value="F:hydrolase activity, acting on carbon-nitrogen (but not peptide) bonds, in linear amides"/>
    <property type="evidence" value="ECO:0007669"/>
    <property type="project" value="InterPro"/>
</dbReference>
<feature type="binding site" evidence="7">
    <location>
        <position position="24"/>
    </location>
    <ligand>
        <name>Ca(2+)</name>
        <dbReference type="ChEBI" id="CHEBI:29108"/>
    </ligand>
</feature>
<feature type="transmembrane region" description="Helical" evidence="9">
    <location>
        <begin position="64"/>
        <end position="83"/>
    </location>
</feature>
<feature type="binding site" evidence="8">
    <location>
        <position position="81"/>
    </location>
    <ligand>
        <name>Zn(2+)</name>
        <dbReference type="ChEBI" id="CHEBI:29105"/>
        <note>catalytic</note>
    </ligand>
</feature>
<dbReference type="OrthoDB" id="187171at2759"/>
<proteinExistence type="inferred from homology"/>
<organism evidence="10 11">
    <name type="scientific">Absidia repens</name>
    <dbReference type="NCBI Taxonomy" id="90262"/>
    <lineage>
        <taxon>Eukaryota</taxon>
        <taxon>Fungi</taxon>
        <taxon>Fungi incertae sedis</taxon>
        <taxon>Mucoromycota</taxon>
        <taxon>Mucoromycotina</taxon>
        <taxon>Mucoromycetes</taxon>
        <taxon>Mucorales</taxon>
        <taxon>Cunninghamellaceae</taxon>
        <taxon>Absidia</taxon>
    </lineage>
</organism>
<dbReference type="PANTHER" id="PTHR46187:SF3">
    <property type="entry name" value="ALKALINE CERAMIDASE 3"/>
    <property type="match status" value="1"/>
</dbReference>
<feature type="transmembrane region" description="Helical" evidence="9">
    <location>
        <begin position="142"/>
        <end position="163"/>
    </location>
</feature>
<evidence type="ECO:0000256" key="8">
    <source>
        <dbReference type="PIRSR" id="PIRSR608901-2"/>
    </source>
</evidence>
<keyword evidence="4" id="KW-0378">Hydrolase</keyword>
<evidence type="ECO:0000256" key="6">
    <source>
        <dbReference type="ARBA" id="ARBA00023136"/>
    </source>
</evidence>
<dbReference type="InterPro" id="IPR008901">
    <property type="entry name" value="ACER"/>
</dbReference>
<dbReference type="GO" id="GO:0046513">
    <property type="term" value="P:ceramide biosynthetic process"/>
    <property type="evidence" value="ECO:0007669"/>
    <property type="project" value="TreeGrafter"/>
</dbReference>
<feature type="binding site" evidence="7">
    <location>
        <position position="20"/>
    </location>
    <ligand>
        <name>Ca(2+)</name>
        <dbReference type="ChEBI" id="CHEBI:29108"/>
    </ligand>
</feature>
<dbReference type="PANTHER" id="PTHR46187">
    <property type="entry name" value="ALKALINE CERAMIDASE 3"/>
    <property type="match status" value="1"/>
</dbReference>
<sequence length="279" mass="32433">MYNIPQEDYFWGSVTSTIDWCEENYTVSPYVAEFINTTTNLSFALLSLFGIYNTIQNNFKKSFILAHLGVLLVGFGSWCFHMTLQYEMQLLDELPMIYVGCIMVYFSIEIYNKPKFGLPLVLFLLGYSGFVTYSYLIINDPVFHQVAYAFLVITIVFRSVYILKHLPRTLPSFDYAHPRLARLLKLAAAGFIISFGVWNIDNVFCSHLRQLRIMVPYALGALTQLHGWWHIGTSLGVYYFSVFVEWVCQILDDTNKQEYELVWVAFICYLRPVTKSHQQ</sequence>
<keyword evidence="11" id="KW-1185">Reference proteome</keyword>
<keyword evidence="7" id="KW-0479">Metal-binding</keyword>
<feature type="transmembrane region" description="Helical" evidence="9">
    <location>
        <begin position="34"/>
        <end position="52"/>
    </location>
</feature>
<keyword evidence="7" id="KW-0106">Calcium</keyword>
<evidence type="ECO:0000256" key="3">
    <source>
        <dbReference type="ARBA" id="ARBA00022692"/>
    </source>
</evidence>
<dbReference type="AlphaFoldDB" id="A0A1X2I6P8"/>
<feature type="binding site" evidence="7">
    <location>
        <position position="33"/>
    </location>
    <ligand>
        <name>Ca(2+)</name>
        <dbReference type="ChEBI" id="CHEBI:29108"/>
    </ligand>
</feature>
<dbReference type="EMBL" id="MCGE01000024">
    <property type="protein sequence ID" value="ORZ10477.1"/>
    <property type="molecule type" value="Genomic_DNA"/>
</dbReference>
<keyword evidence="6 9" id="KW-0472">Membrane</keyword>